<dbReference type="EMBL" id="FRCA01000013">
    <property type="protein sequence ID" value="SHM79665.1"/>
    <property type="molecule type" value="Genomic_DNA"/>
</dbReference>
<organism evidence="3 4">
    <name type="scientific">Halomonas cupida</name>
    <dbReference type="NCBI Taxonomy" id="44933"/>
    <lineage>
        <taxon>Bacteria</taxon>
        <taxon>Pseudomonadati</taxon>
        <taxon>Pseudomonadota</taxon>
        <taxon>Gammaproteobacteria</taxon>
        <taxon>Oceanospirillales</taxon>
        <taxon>Halomonadaceae</taxon>
        <taxon>Halomonas</taxon>
    </lineage>
</organism>
<dbReference type="SUPFAM" id="SSF52949">
    <property type="entry name" value="Macro domain-like"/>
    <property type="match status" value="1"/>
</dbReference>
<sequence>MPTSQHPLIECIQGDIAAQNDIEAVINAANAQLQPGGGVAGALHRAAGPELARAGRDLAPIRPGQAVITPGFNLPNAHVIHCLGPVYGVDEPSAELLASCYRHALDLAEQHSIQRIAFPALSTGVFGYPMEEAAEIAISTVLTSLANCSTLELVRFVLFDEASLAVYQRWLEQMTDATSVE</sequence>
<evidence type="ECO:0000313" key="2">
    <source>
        <dbReference type="EMBL" id="GEN25307.1"/>
    </source>
</evidence>
<gene>
    <name evidence="2" type="ORF">HCU01_32560</name>
    <name evidence="3" type="ORF">SAMN05660971_03889</name>
</gene>
<keyword evidence="5" id="KW-1185">Reference proteome</keyword>
<dbReference type="Gene3D" id="3.40.220.10">
    <property type="entry name" value="Leucine Aminopeptidase, subunit E, domain 1"/>
    <property type="match status" value="1"/>
</dbReference>
<dbReference type="STRING" id="44933.SAMN05660971_03889"/>
<evidence type="ECO:0000259" key="1">
    <source>
        <dbReference type="PROSITE" id="PS51154"/>
    </source>
</evidence>
<dbReference type="RefSeq" id="WP_073436868.1">
    <property type="nucleotide sequence ID" value="NZ_BJXU01000138.1"/>
</dbReference>
<dbReference type="AlphaFoldDB" id="A0A1M7LND1"/>
<dbReference type="InterPro" id="IPR043472">
    <property type="entry name" value="Macro_dom-like"/>
</dbReference>
<proteinExistence type="predicted"/>
<reference evidence="2 5" key="2">
    <citation type="submission" date="2019-07" db="EMBL/GenBank/DDBJ databases">
        <title>Whole genome shotgun sequence of Halomonas cupida NBRC 102219.</title>
        <authorList>
            <person name="Hosoyama A."/>
            <person name="Uohara A."/>
            <person name="Ohji S."/>
            <person name="Ichikawa N."/>
        </authorList>
    </citation>
    <scope>NUCLEOTIDE SEQUENCE [LARGE SCALE GENOMIC DNA]</scope>
    <source>
        <strain evidence="2 5">NBRC 102219</strain>
    </source>
</reference>
<dbReference type="OrthoDB" id="6194521at2"/>
<dbReference type="Pfam" id="PF01661">
    <property type="entry name" value="Macro"/>
    <property type="match status" value="1"/>
</dbReference>
<dbReference type="PANTHER" id="PTHR11106">
    <property type="entry name" value="GANGLIOSIDE INDUCED DIFFERENTIATION ASSOCIATED PROTEIN 2-RELATED"/>
    <property type="match status" value="1"/>
</dbReference>
<feature type="domain" description="Macro" evidence="1">
    <location>
        <begin position="1"/>
        <end position="175"/>
    </location>
</feature>
<dbReference type="SMART" id="SM00506">
    <property type="entry name" value="A1pp"/>
    <property type="match status" value="1"/>
</dbReference>
<reference evidence="3 4" key="1">
    <citation type="submission" date="2016-11" db="EMBL/GenBank/DDBJ databases">
        <authorList>
            <person name="Jaros S."/>
            <person name="Januszkiewicz K."/>
            <person name="Wedrychowicz H."/>
        </authorList>
    </citation>
    <scope>NUCLEOTIDE SEQUENCE [LARGE SCALE GENOMIC DNA]</scope>
    <source>
        <strain evidence="3 4">DSM 4740</strain>
    </source>
</reference>
<accession>A0A1M7LND1</accession>
<dbReference type="Proteomes" id="UP000321726">
    <property type="component" value="Unassembled WGS sequence"/>
</dbReference>
<dbReference type="InterPro" id="IPR002589">
    <property type="entry name" value="Macro_dom"/>
</dbReference>
<dbReference type="EMBL" id="BJXU01000138">
    <property type="protein sequence ID" value="GEN25307.1"/>
    <property type="molecule type" value="Genomic_DNA"/>
</dbReference>
<dbReference type="PROSITE" id="PS51154">
    <property type="entry name" value="MACRO"/>
    <property type="match status" value="1"/>
</dbReference>
<protein>
    <submittedName>
        <fullName evidence="2">Appr-1-p processing protein</fullName>
    </submittedName>
    <submittedName>
        <fullName evidence="3">O-acetyl-ADP-ribose deacetylase (Regulator of RNase III), contains Macro domain</fullName>
    </submittedName>
</protein>
<evidence type="ECO:0000313" key="5">
    <source>
        <dbReference type="Proteomes" id="UP000321726"/>
    </source>
</evidence>
<evidence type="ECO:0000313" key="3">
    <source>
        <dbReference type="EMBL" id="SHM79665.1"/>
    </source>
</evidence>
<dbReference type="PANTHER" id="PTHR11106:SF27">
    <property type="entry name" value="MACRO DOMAIN-CONTAINING PROTEIN"/>
    <property type="match status" value="1"/>
</dbReference>
<name>A0A1M7LND1_9GAMM</name>
<evidence type="ECO:0000313" key="4">
    <source>
        <dbReference type="Proteomes" id="UP000184123"/>
    </source>
</evidence>
<dbReference type="Proteomes" id="UP000184123">
    <property type="component" value="Unassembled WGS sequence"/>
</dbReference>